<sequence>MFLEWRHLPNLLTFLRIILVIPFAACLYFEYFKQALILFFIAGLSDGVDGFLARQFHWKSRFGEIADPLADKLLLVTAYVMLTIAGHLPIWLTAVVFGRDIIIVSCALIYHYWIGAYEMKPSMISKLNTFVQIVYVLAIVVSLSGFDMPLSFLYYGVWAVAALAVLSCVQYAYVWGRKAYIYRKSIKA</sequence>
<dbReference type="RefSeq" id="WP_265046494.1">
    <property type="nucleotide sequence ID" value="NZ_CP100390.1"/>
</dbReference>
<evidence type="ECO:0000256" key="14">
    <source>
        <dbReference type="ARBA" id="ARBA00048586"/>
    </source>
</evidence>
<dbReference type="Gene3D" id="1.20.120.1760">
    <property type="match status" value="1"/>
</dbReference>
<keyword evidence="9 16" id="KW-1133">Transmembrane helix</keyword>
<feature type="transmembrane region" description="Helical" evidence="16">
    <location>
        <begin position="35"/>
        <end position="52"/>
    </location>
</feature>
<evidence type="ECO:0000256" key="2">
    <source>
        <dbReference type="ARBA" id="ARBA00005042"/>
    </source>
</evidence>
<evidence type="ECO:0000313" key="18">
    <source>
        <dbReference type="Proteomes" id="UP001163739"/>
    </source>
</evidence>
<dbReference type="Pfam" id="PF01066">
    <property type="entry name" value="CDP-OH_P_transf"/>
    <property type="match status" value="1"/>
</dbReference>
<evidence type="ECO:0000256" key="4">
    <source>
        <dbReference type="ARBA" id="ARBA00013170"/>
    </source>
</evidence>
<keyword evidence="13" id="KW-1208">Phospholipid metabolism</keyword>
<evidence type="ECO:0000256" key="7">
    <source>
        <dbReference type="ARBA" id="ARBA00022679"/>
    </source>
</evidence>
<reference evidence="17" key="1">
    <citation type="submission" date="2022-06" db="EMBL/GenBank/DDBJ databases">
        <title>Alkalimarinus sp. nov., isolated from gut of a Alitta virens.</title>
        <authorList>
            <person name="Yang A.I."/>
            <person name="Shin N.-R."/>
        </authorList>
    </citation>
    <scope>NUCLEOTIDE SEQUENCE</scope>
    <source>
        <strain evidence="17">A2M4</strain>
    </source>
</reference>
<dbReference type="EMBL" id="CP100390">
    <property type="protein sequence ID" value="UZE95002.1"/>
    <property type="molecule type" value="Genomic_DNA"/>
</dbReference>
<dbReference type="InterPro" id="IPR004570">
    <property type="entry name" value="Phosphatidylglycerol_P_synth"/>
</dbReference>
<evidence type="ECO:0000256" key="10">
    <source>
        <dbReference type="ARBA" id="ARBA00023098"/>
    </source>
</evidence>
<keyword evidence="18" id="KW-1185">Reference proteome</keyword>
<evidence type="ECO:0000256" key="12">
    <source>
        <dbReference type="ARBA" id="ARBA00023209"/>
    </source>
</evidence>
<keyword evidence="8 16" id="KW-0812">Transmembrane</keyword>
<dbReference type="InterPro" id="IPR048254">
    <property type="entry name" value="CDP_ALCOHOL_P_TRANSF_CS"/>
</dbReference>
<evidence type="ECO:0000256" key="15">
    <source>
        <dbReference type="RuleBase" id="RU003750"/>
    </source>
</evidence>
<evidence type="ECO:0000256" key="8">
    <source>
        <dbReference type="ARBA" id="ARBA00022692"/>
    </source>
</evidence>
<evidence type="ECO:0000313" key="17">
    <source>
        <dbReference type="EMBL" id="UZE95002.1"/>
    </source>
</evidence>
<feature type="transmembrane region" description="Helical" evidence="16">
    <location>
        <begin position="127"/>
        <end position="146"/>
    </location>
</feature>
<organism evidence="17 18">
    <name type="scientific">Alkalimarinus alittae</name>
    <dbReference type="NCBI Taxonomy" id="2961619"/>
    <lineage>
        <taxon>Bacteria</taxon>
        <taxon>Pseudomonadati</taxon>
        <taxon>Pseudomonadota</taxon>
        <taxon>Gammaproteobacteria</taxon>
        <taxon>Alteromonadales</taxon>
        <taxon>Alteromonadaceae</taxon>
        <taxon>Alkalimarinus</taxon>
    </lineage>
</organism>
<accession>A0ABY6MZ20</accession>
<dbReference type="PANTHER" id="PTHR14269:SF11">
    <property type="entry name" value="CDP-DIACYLGLYCEROL--GLYCEROL-3-PHOSPHATE 3-PHOSPHATIDYLTRANSFERASE"/>
    <property type="match status" value="1"/>
</dbReference>
<dbReference type="PANTHER" id="PTHR14269">
    <property type="entry name" value="CDP-DIACYLGLYCEROL--GLYCEROL-3-PHOSPHATE 3-PHOSPHATIDYLTRANSFERASE-RELATED"/>
    <property type="match status" value="1"/>
</dbReference>
<evidence type="ECO:0000256" key="16">
    <source>
        <dbReference type="SAM" id="Phobius"/>
    </source>
</evidence>
<feature type="transmembrane region" description="Helical" evidence="16">
    <location>
        <begin position="73"/>
        <end position="90"/>
    </location>
</feature>
<keyword evidence="11 16" id="KW-0472">Membrane</keyword>
<evidence type="ECO:0000256" key="13">
    <source>
        <dbReference type="ARBA" id="ARBA00023264"/>
    </source>
</evidence>
<dbReference type="PROSITE" id="PS00379">
    <property type="entry name" value="CDP_ALCOHOL_P_TRANSF"/>
    <property type="match status" value="1"/>
</dbReference>
<dbReference type="EC" id="2.7.8.5" evidence="4"/>
<evidence type="ECO:0000256" key="6">
    <source>
        <dbReference type="ARBA" id="ARBA00022516"/>
    </source>
</evidence>
<keyword evidence="6" id="KW-0444">Lipid biosynthesis</keyword>
<dbReference type="InterPro" id="IPR050324">
    <property type="entry name" value="CDP-alcohol_PTase-I"/>
</dbReference>
<dbReference type="InterPro" id="IPR043130">
    <property type="entry name" value="CDP-OH_PTrfase_TM_dom"/>
</dbReference>
<comment type="pathway">
    <text evidence="2">Phospholipid metabolism; phosphatidylglycerol biosynthesis; phosphatidylglycerol from CDP-diacylglycerol: step 1/2.</text>
</comment>
<comment type="subcellular location">
    <subcellularLocation>
        <location evidence="1">Membrane</location>
        <topology evidence="1">Multi-pass membrane protein</topology>
    </subcellularLocation>
</comment>
<keyword evidence="12" id="KW-0594">Phospholipid biosynthesis</keyword>
<dbReference type="PIRSF" id="PIRSF000847">
    <property type="entry name" value="Phos_ph_gly_syn"/>
    <property type="match status" value="1"/>
</dbReference>
<gene>
    <name evidence="17" type="ORF">NKI27_13110</name>
</gene>
<evidence type="ECO:0000256" key="3">
    <source>
        <dbReference type="ARBA" id="ARBA00010441"/>
    </source>
</evidence>
<feature type="transmembrane region" description="Helical" evidence="16">
    <location>
        <begin position="152"/>
        <end position="174"/>
    </location>
</feature>
<comment type="similarity">
    <text evidence="3 15">Belongs to the CDP-alcohol phosphatidyltransferase class-I family.</text>
</comment>
<evidence type="ECO:0000256" key="5">
    <source>
        <dbReference type="ARBA" id="ARBA00014944"/>
    </source>
</evidence>
<name>A0ABY6MZ20_9ALTE</name>
<feature type="transmembrane region" description="Helical" evidence="16">
    <location>
        <begin position="12"/>
        <end position="29"/>
    </location>
</feature>
<evidence type="ECO:0000256" key="11">
    <source>
        <dbReference type="ARBA" id="ARBA00023136"/>
    </source>
</evidence>
<dbReference type="Proteomes" id="UP001163739">
    <property type="component" value="Chromosome"/>
</dbReference>
<protein>
    <recommendedName>
        <fullName evidence="5">CDP-diacylglycerol--glycerol-3-phosphate 3-phosphatidyltransferase</fullName>
        <ecNumber evidence="4">2.7.8.5</ecNumber>
    </recommendedName>
</protein>
<comment type="catalytic activity">
    <reaction evidence="14">
        <text>a CDP-1,2-diacyl-sn-glycerol + sn-glycerol 3-phosphate = a 1,2-diacyl-sn-glycero-3-phospho-(1'-sn-glycero-3'-phosphate) + CMP + H(+)</text>
        <dbReference type="Rhea" id="RHEA:12593"/>
        <dbReference type="ChEBI" id="CHEBI:15378"/>
        <dbReference type="ChEBI" id="CHEBI:57597"/>
        <dbReference type="ChEBI" id="CHEBI:58332"/>
        <dbReference type="ChEBI" id="CHEBI:60110"/>
        <dbReference type="ChEBI" id="CHEBI:60377"/>
        <dbReference type="EC" id="2.7.8.5"/>
    </reaction>
</comment>
<evidence type="ECO:0000256" key="9">
    <source>
        <dbReference type="ARBA" id="ARBA00022989"/>
    </source>
</evidence>
<evidence type="ECO:0000256" key="1">
    <source>
        <dbReference type="ARBA" id="ARBA00004141"/>
    </source>
</evidence>
<dbReference type="InterPro" id="IPR000462">
    <property type="entry name" value="CDP-OH_P_trans"/>
</dbReference>
<keyword evidence="10" id="KW-0443">Lipid metabolism</keyword>
<proteinExistence type="inferred from homology"/>
<keyword evidence="7 15" id="KW-0808">Transferase</keyword>